<protein>
    <submittedName>
        <fullName evidence="2">Serine/threonine protein phosphatase</fullName>
    </submittedName>
</protein>
<feature type="domain" description="Aminoglycoside phosphotransferase" evidence="1">
    <location>
        <begin position="81"/>
        <end position="247"/>
    </location>
</feature>
<accession>A0A483CSA5</accession>
<dbReference type="InterPro" id="IPR002575">
    <property type="entry name" value="Aminoglycoside_PTrfase"/>
</dbReference>
<dbReference type="OrthoDB" id="106212at2157"/>
<dbReference type="InterPro" id="IPR011009">
    <property type="entry name" value="Kinase-like_dom_sf"/>
</dbReference>
<dbReference type="Gene3D" id="3.90.1200.10">
    <property type="match status" value="1"/>
</dbReference>
<evidence type="ECO:0000313" key="2">
    <source>
        <dbReference type="EMBL" id="TAJ45748.1"/>
    </source>
</evidence>
<name>A0A483CSA5_9EURY</name>
<organism evidence="2 3">
    <name type="scientific">Methanofollis fontis</name>
    <dbReference type="NCBI Taxonomy" id="2052832"/>
    <lineage>
        <taxon>Archaea</taxon>
        <taxon>Methanobacteriati</taxon>
        <taxon>Methanobacteriota</taxon>
        <taxon>Stenosarchaea group</taxon>
        <taxon>Methanomicrobia</taxon>
        <taxon>Methanomicrobiales</taxon>
        <taxon>Methanomicrobiaceae</taxon>
        <taxon>Methanofollis</taxon>
    </lineage>
</organism>
<keyword evidence="3" id="KW-1185">Reference proteome</keyword>
<dbReference type="EMBL" id="PGCL01000001">
    <property type="protein sequence ID" value="TAJ45748.1"/>
    <property type="molecule type" value="Genomic_DNA"/>
</dbReference>
<evidence type="ECO:0000259" key="1">
    <source>
        <dbReference type="Pfam" id="PF01636"/>
    </source>
</evidence>
<dbReference type="RefSeq" id="WP_130646111.1">
    <property type="nucleotide sequence ID" value="NZ_PGCL01000001.1"/>
</dbReference>
<evidence type="ECO:0000313" key="3">
    <source>
        <dbReference type="Proteomes" id="UP000292580"/>
    </source>
</evidence>
<dbReference type="Proteomes" id="UP000292580">
    <property type="component" value="Unassembled WGS sequence"/>
</dbReference>
<comment type="caution">
    <text evidence="2">The sequence shown here is derived from an EMBL/GenBank/DDBJ whole genome shotgun (WGS) entry which is preliminary data.</text>
</comment>
<sequence length="315" mass="35916">MGTGHEQHVATLYPGDPFRDWIAELLGHRLRRQDAPARVSLIRPSSHTVCRYTFQNGPSVVAKFFAEPTGANHCYNPEKGMNREYRLLKRAMHVIPVSEPLGIRKDYNCVLVTSYLPGKPLSRSLRDDPGLHDRLAAVADLLRHLHSIRSSRYSMEREFSNVHDVLDQNRLSAGVRDRFNRLLGEWWHSGDLERKGGCMIHRDATPANYIFGPAGVAAIDFESAWTGGHPVHDVGVFCAEIKYAFKRRYDNPEAAEPYIGQFLRQYARSSRRFSSVTGCVPFYMGLGYLRMARLGLGGEEREWLIQEAMRCLVRR</sequence>
<gene>
    <name evidence="2" type="ORF">CUJ86_03280</name>
</gene>
<dbReference type="AlphaFoldDB" id="A0A483CSA5"/>
<reference evidence="2 3" key="1">
    <citation type="submission" date="2017-11" db="EMBL/GenBank/DDBJ databases">
        <title>Isolation and Characterization of Methanofollis Species from Methane Seep Offshore SW Taiwan.</title>
        <authorList>
            <person name="Teng N.-H."/>
            <person name="Lai M.-C."/>
            <person name="Chen S.-C."/>
        </authorList>
    </citation>
    <scope>NUCLEOTIDE SEQUENCE [LARGE SCALE GENOMIC DNA]</scope>
    <source>
        <strain evidence="2 3">FWC-SCC2</strain>
    </source>
</reference>
<proteinExistence type="predicted"/>
<dbReference type="Pfam" id="PF01636">
    <property type="entry name" value="APH"/>
    <property type="match status" value="1"/>
</dbReference>
<dbReference type="SUPFAM" id="SSF56112">
    <property type="entry name" value="Protein kinase-like (PK-like)"/>
    <property type="match status" value="1"/>
</dbReference>